<dbReference type="Proteomes" id="UP001066276">
    <property type="component" value="Chromosome 3_1"/>
</dbReference>
<sequence>MREVQNRKALSYESSNIMTFPDYTKVIQLQRKSFDEVKQKLTALSVPYVLLFPLRLWTAQGSRIDSFDIS</sequence>
<gene>
    <name evidence="1" type="ORF">NDU88_007072</name>
</gene>
<organism evidence="1 2">
    <name type="scientific">Pleurodeles waltl</name>
    <name type="common">Iberian ribbed newt</name>
    <dbReference type="NCBI Taxonomy" id="8319"/>
    <lineage>
        <taxon>Eukaryota</taxon>
        <taxon>Metazoa</taxon>
        <taxon>Chordata</taxon>
        <taxon>Craniata</taxon>
        <taxon>Vertebrata</taxon>
        <taxon>Euteleostomi</taxon>
        <taxon>Amphibia</taxon>
        <taxon>Batrachia</taxon>
        <taxon>Caudata</taxon>
        <taxon>Salamandroidea</taxon>
        <taxon>Salamandridae</taxon>
        <taxon>Pleurodelinae</taxon>
        <taxon>Pleurodeles</taxon>
    </lineage>
</organism>
<reference evidence="1" key="1">
    <citation type="journal article" date="2022" name="bioRxiv">
        <title>Sequencing and chromosome-scale assembly of the giantPleurodeles waltlgenome.</title>
        <authorList>
            <person name="Brown T."/>
            <person name="Elewa A."/>
            <person name="Iarovenko S."/>
            <person name="Subramanian E."/>
            <person name="Araus A.J."/>
            <person name="Petzold A."/>
            <person name="Susuki M."/>
            <person name="Suzuki K.-i.T."/>
            <person name="Hayashi T."/>
            <person name="Toyoda A."/>
            <person name="Oliveira C."/>
            <person name="Osipova E."/>
            <person name="Leigh N.D."/>
            <person name="Simon A."/>
            <person name="Yun M.H."/>
        </authorList>
    </citation>
    <scope>NUCLEOTIDE SEQUENCE</scope>
    <source>
        <strain evidence="1">20211129_DDA</strain>
        <tissue evidence="1">Liver</tissue>
    </source>
</reference>
<evidence type="ECO:0000313" key="2">
    <source>
        <dbReference type="Proteomes" id="UP001066276"/>
    </source>
</evidence>
<proteinExistence type="predicted"/>
<keyword evidence="2" id="KW-1185">Reference proteome</keyword>
<name>A0AAV7UPF2_PLEWA</name>
<dbReference type="AlphaFoldDB" id="A0AAV7UPF2"/>
<evidence type="ECO:0000313" key="1">
    <source>
        <dbReference type="EMBL" id="KAJ1190334.1"/>
    </source>
</evidence>
<dbReference type="InterPro" id="IPR042566">
    <property type="entry name" value="L1_C"/>
</dbReference>
<dbReference type="Gene3D" id="3.30.250.20">
    <property type="entry name" value="L1 transposable element, C-terminal domain"/>
    <property type="match status" value="1"/>
</dbReference>
<protein>
    <submittedName>
        <fullName evidence="1">Uncharacterized protein</fullName>
    </submittedName>
</protein>
<accession>A0AAV7UPF2</accession>
<dbReference type="EMBL" id="JANPWB010000005">
    <property type="protein sequence ID" value="KAJ1190334.1"/>
    <property type="molecule type" value="Genomic_DNA"/>
</dbReference>
<comment type="caution">
    <text evidence="1">The sequence shown here is derived from an EMBL/GenBank/DDBJ whole genome shotgun (WGS) entry which is preliminary data.</text>
</comment>